<dbReference type="EMBL" id="FQZF01000003">
    <property type="protein sequence ID" value="SHI55555.1"/>
    <property type="molecule type" value="Genomic_DNA"/>
</dbReference>
<gene>
    <name evidence="2" type="ORF">SAMN02745194_00572</name>
</gene>
<proteinExistence type="predicted"/>
<name>A0A1M6C3D8_9PROT</name>
<reference evidence="2 3" key="1">
    <citation type="submission" date="2016-11" db="EMBL/GenBank/DDBJ databases">
        <authorList>
            <person name="Jaros S."/>
            <person name="Januszkiewicz K."/>
            <person name="Wedrychowicz H."/>
        </authorList>
    </citation>
    <scope>NUCLEOTIDE SEQUENCE [LARGE SCALE GENOMIC DNA]</scope>
    <source>
        <strain evidence="2 3">DSM 14916</strain>
    </source>
</reference>
<keyword evidence="3" id="KW-1185">Reference proteome</keyword>
<keyword evidence="1" id="KW-0812">Transmembrane</keyword>
<protein>
    <submittedName>
        <fullName evidence="2">Uncharacterized protein</fullName>
    </submittedName>
</protein>
<feature type="transmembrane region" description="Helical" evidence="1">
    <location>
        <begin position="44"/>
        <end position="68"/>
    </location>
</feature>
<keyword evidence="1" id="KW-0472">Membrane</keyword>
<dbReference type="AlphaFoldDB" id="A0A1M6C3D8"/>
<accession>A0A1M6C3D8</accession>
<organism evidence="2 3">
    <name type="scientific">Muricoccus roseus</name>
    <dbReference type="NCBI Taxonomy" id="198092"/>
    <lineage>
        <taxon>Bacteria</taxon>
        <taxon>Pseudomonadati</taxon>
        <taxon>Pseudomonadota</taxon>
        <taxon>Alphaproteobacteria</taxon>
        <taxon>Acetobacterales</taxon>
        <taxon>Roseomonadaceae</taxon>
        <taxon>Muricoccus</taxon>
    </lineage>
</organism>
<sequence>MPRLLDILGFVAFVLGAVALAIAVYILLAGVIGWNPFSRGRPPIAGANTMLVMSAAGLLLLLAGALLARAAAKAQWRREIQATVAP</sequence>
<evidence type="ECO:0000313" key="2">
    <source>
        <dbReference type="EMBL" id="SHI55555.1"/>
    </source>
</evidence>
<dbReference type="Proteomes" id="UP000184387">
    <property type="component" value="Unassembled WGS sequence"/>
</dbReference>
<evidence type="ECO:0000313" key="3">
    <source>
        <dbReference type="Proteomes" id="UP000184387"/>
    </source>
</evidence>
<dbReference type="RefSeq" id="WP_139281289.1">
    <property type="nucleotide sequence ID" value="NZ_FQZF01000003.1"/>
</dbReference>
<feature type="transmembrane region" description="Helical" evidence="1">
    <location>
        <begin position="7"/>
        <end position="32"/>
    </location>
</feature>
<evidence type="ECO:0000256" key="1">
    <source>
        <dbReference type="SAM" id="Phobius"/>
    </source>
</evidence>
<keyword evidence="1" id="KW-1133">Transmembrane helix</keyword>